<evidence type="ECO:0000256" key="2">
    <source>
        <dbReference type="PROSITE-ProRule" id="PRU00335"/>
    </source>
</evidence>
<feature type="domain" description="HTH tetR-type" evidence="4">
    <location>
        <begin position="20"/>
        <end position="79"/>
    </location>
</feature>
<feature type="region of interest" description="Disordered" evidence="3">
    <location>
        <begin position="1"/>
        <end position="20"/>
    </location>
</feature>
<dbReference type="Pfam" id="PF00440">
    <property type="entry name" value="TetR_N"/>
    <property type="match status" value="1"/>
</dbReference>
<sequence>MVSLLNMRSATSSSPRPDDLTARARIRDAAIARFGRDGFGVGLRTIAQDAGVSAPLVLHHFGSKDGLRAACDEHVLATVKEHKADALGPSGPDHLLVELAQVEGYAPLVAYVLRSIQHGGDLARTFLDAFVADAEAYLRAGVAAGTIRPSRDEAARARWLTLQGLGGMLVALAVDPLDDPAGLGPRLRAYLDSLALPALELYTEGLMTDRRMLDAYLMYVTDPPAGTPGPTPPGDPTP</sequence>
<dbReference type="PANTHER" id="PTHR30055">
    <property type="entry name" value="HTH-TYPE TRANSCRIPTIONAL REGULATOR RUTR"/>
    <property type="match status" value="1"/>
</dbReference>
<comment type="caution">
    <text evidence="5">The sequence shown here is derived from an EMBL/GenBank/DDBJ whole genome shotgun (WGS) entry which is preliminary data.</text>
</comment>
<dbReference type="EMBL" id="BONN01000004">
    <property type="protein sequence ID" value="GIG32731.1"/>
    <property type="molecule type" value="Genomic_DNA"/>
</dbReference>
<dbReference type="Proteomes" id="UP000618382">
    <property type="component" value="Unassembled WGS sequence"/>
</dbReference>
<dbReference type="PANTHER" id="PTHR30055:SF146">
    <property type="entry name" value="HTH-TYPE TRANSCRIPTIONAL DUAL REGULATOR CECR"/>
    <property type="match status" value="1"/>
</dbReference>
<accession>A0ABQ4DAH1</accession>
<name>A0ABQ4DAH1_9CELL</name>
<proteinExistence type="predicted"/>
<dbReference type="PROSITE" id="PS50977">
    <property type="entry name" value="HTH_TETR_2"/>
    <property type="match status" value="1"/>
</dbReference>
<feature type="compositionally biased region" description="Polar residues" evidence="3">
    <location>
        <begin position="1"/>
        <end position="15"/>
    </location>
</feature>
<dbReference type="InterPro" id="IPR001647">
    <property type="entry name" value="HTH_TetR"/>
</dbReference>
<evidence type="ECO:0000313" key="5">
    <source>
        <dbReference type="EMBL" id="GIG32731.1"/>
    </source>
</evidence>
<dbReference type="InterPro" id="IPR009057">
    <property type="entry name" value="Homeodomain-like_sf"/>
</dbReference>
<dbReference type="InterPro" id="IPR041484">
    <property type="entry name" value="TetR_C_25"/>
</dbReference>
<dbReference type="SUPFAM" id="SSF46689">
    <property type="entry name" value="Homeodomain-like"/>
    <property type="match status" value="1"/>
</dbReference>
<dbReference type="SUPFAM" id="SSF48498">
    <property type="entry name" value="Tetracyclin repressor-like, C-terminal domain"/>
    <property type="match status" value="1"/>
</dbReference>
<dbReference type="InterPro" id="IPR036271">
    <property type="entry name" value="Tet_transcr_reg_TetR-rel_C_sf"/>
</dbReference>
<reference evidence="5 6" key="1">
    <citation type="submission" date="2021-01" db="EMBL/GenBank/DDBJ databases">
        <title>Whole genome shotgun sequence of Cellulomonas oligotrophica NBRC 109435.</title>
        <authorList>
            <person name="Komaki H."/>
            <person name="Tamura T."/>
        </authorList>
    </citation>
    <scope>NUCLEOTIDE SEQUENCE [LARGE SCALE GENOMIC DNA]</scope>
    <source>
        <strain evidence="5 6">NBRC 109435</strain>
    </source>
</reference>
<protein>
    <submittedName>
        <fullName evidence="5">TetR family transcriptional regulator</fullName>
    </submittedName>
</protein>
<dbReference type="Pfam" id="PF17933">
    <property type="entry name" value="TetR_C_25"/>
    <property type="match status" value="1"/>
</dbReference>
<dbReference type="Gene3D" id="1.10.357.10">
    <property type="entry name" value="Tetracycline Repressor, domain 2"/>
    <property type="match status" value="1"/>
</dbReference>
<evidence type="ECO:0000259" key="4">
    <source>
        <dbReference type="PROSITE" id="PS50977"/>
    </source>
</evidence>
<evidence type="ECO:0000256" key="3">
    <source>
        <dbReference type="SAM" id="MobiDB-lite"/>
    </source>
</evidence>
<dbReference type="InterPro" id="IPR050109">
    <property type="entry name" value="HTH-type_TetR-like_transc_reg"/>
</dbReference>
<organism evidence="5 6">
    <name type="scientific">Cellulomonas oligotrophica</name>
    <dbReference type="NCBI Taxonomy" id="931536"/>
    <lineage>
        <taxon>Bacteria</taxon>
        <taxon>Bacillati</taxon>
        <taxon>Actinomycetota</taxon>
        <taxon>Actinomycetes</taxon>
        <taxon>Micrococcales</taxon>
        <taxon>Cellulomonadaceae</taxon>
        <taxon>Cellulomonas</taxon>
    </lineage>
</organism>
<gene>
    <name evidence="5" type="ORF">Col01nite_18900</name>
</gene>
<evidence type="ECO:0000313" key="6">
    <source>
        <dbReference type="Proteomes" id="UP000618382"/>
    </source>
</evidence>
<keyword evidence="1 2" id="KW-0238">DNA-binding</keyword>
<keyword evidence="6" id="KW-1185">Reference proteome</keyword>
<evidence type="ECO:0000256" key="1">
    <source>
        <dbReference type="ARBA" id="ARBA00023125"/>
    </source>
</evidence>
<feature type="DNA-binding region" description="H-T-H motif" evidence="2">
    <location>
        <begin position="42"/>
        <end position="61"/>
    </location>
</feature>